<evidence type="ECO:0000313" key="5">
    <source>
        <dbReference type="Proteomes" id="UP000000998"/>
    </source>
</evidence>
<evidence type="ECO:0000256" key="3">
    <source>
        <dbReference type="SAM" id="SignalP"/>
    </source>
</evidence>
<dbReference type="Gene3D" id="3.40.190.10">
    <property type="entry name" value="Periplasmic binding protein-like II"/>
    <property type="match status" value="2"/>
</dbReference>
<gene>
    <name evidence="4" type="ordered locus">Maqu_3254</name>
</gene>
<dbReference type="PANTHER" id="PTHR35841:SF1">
    <property type="entry name" value="PHOSPHONATES-BINDING PERIPLASMIC PROTEIN"/>
    <property type="match status" value="1"/>
</dbReference>
<dbReference type="KEGG" id="maq:Maqu_3254"/>
<dbReference type="Proteomes" id="UP000000998">
    <property type="component" value="Chromosome"/>
</dbReference>
<organism evidence="4 5">
    <name type="scientific">Marinobacter nauticus (strain ATCC 700491 / DSM 11845 / VT8)</name>
    <name type="common">Marinobacter aquaeolei</name>
    <dbReference type="NCBI Taxonomy" id="351348"/>
    <lineage>
        <taxon>Bacteria</taxon>
        <taxon>Pseudomonadati</taxon>
        <taxon>Pseudomonadota</taxon>
        <taxon>Gammaproteobacteria</taxon>
        <taxon>Pseudomonadales</taxon>
        <taxon>Marinobacteraceae</taxon>
        <taxon>Marinobacter</taxon>
    </lineage>
</organism>
<dbReference type="InterPro" id="IPR005770">
    <property type="entry name" value="PhnD"/>
</dbReference>
<proteinExistence type="inferred from homology"/>
<dbReference type="GO" id="GO:0043190">
    <property type="term" value="C:ATP-binding cassette (ABC) transporter complex"/>
    <property type="evidence" value="ECO:0007669"/>
    <property type="project" value="InterPro"/>
</dbReference>
<feature type="chain" id="PRO_5002638469" evidence="3">
    <location>
        <begin position="17"/>
        <end position="293"/>
    </location>
</feature>
<dbReference type="STRING" id="351348.Maqu_3254"/>
<dbReference type="GO" id="GO:0055085">
    <property type="term" value="P:transmembrane transport"/>
    <property type="evidence" value="ECO:0007669"/>
    <property type="project" value="InterPro"/>
</dbReference>
<sequence precursor="true">MRLLTLILAFASLAFASFYSSGAVREVKNCNMNRLTFTMIPKKDIDQQASEYQSLIALLEQGLGMPVELVRATSYESVMDGVLSGGVDLAVMGPASYVIAHRTDPGLDAFASLTTEAGLFTPEGSFYYSLLVVPTAAGINSIEGLRNARILLTDPSSTSGALIPKNEFATTIGEPFSDFFGANIYAGSHDKALMALLDNKAEAAFVSSSRADEALRRGMIAEDTLTVLWRSVPLHYDPFVFRSGICEDVRSRVINLLTTPSPMLSEYLNTQRAMGINLVTYDDYRAIEAVLNN</sequence>
<name>A1U5Q6_MARN8</name>
<dbReference type="eggNOG" id="COG3221">
    <property type="taxonomic scope" value="Bacteria"/>
</dbReference>
<protein>
    <submittedName>
        <fullName evidence="4">Phosphonate ABC transporter, periplasmic phosphonate-binding protein</fullName>
    </submittedName>
</protein>
<feature type="signal peptide" evidence="3">
    <location>
        <begin position="1"/>
        <end position="16"/>
    </location>
</feature>
<dbReference type="NCBIfam" id="TIGR01098">
    <property type="entry name" value="3A0109s03R"/>
    <property type="match status" value="1"/>
</dbReference>
<reference evidence="5" key="1">
    <citation type="journal article" date="2011" name="Appl. Environ. Microbiol.">
        <title>Genomic potential of Marinobacter aquaeolei, a biogeochemical 'opportunitroph'.</title>
        <authorList>
            <person name="Singer E."/>
            <person name="Webb E.A."/>
            <person name="Nelson W.C."/>
            <person name="Heidelberg J.F."/>
            <person name="Ivanova N."/>
            <person name="Pati A."/>
            <person name="Edwards K.J."/>
        </authorList>
    </citation>
    <scope>NUCLEOTIDE SEQUENCE [LARGE SCALE GENOMIC DNA]</scope>
    <source>
        <strain evidence="5">ATCC 700491 / DSM 11845 / VT8</strain>
    </source>
</reference>
<keyword evidence="2 3" id="KW-0732">Signal</keyword>
<dbReference type="RefSeq" id="WP_011786668.1">
    <property type="nucleotide sequence ID" value="NC_008740.1"/>
</dbReference>
<dbReference type="EMBL" id="CP000514">
    <property type="protein sequence ID" value="ABM20325.1"/>
    <property type="molecule type" value="Genomic_DNA"/>
</dbReference>
<evidence type="ECO:0000313" key="4">
    <source>
        <dbReference type="EMBL" id="ABM20325.1"/>
    </source>
</evidence>
<dbReference type="PANTHER" id="PTHR35841">
    <property type="entry name" value="PHOSPHONATES-BINDING PERIPLASMIC PROTEIN"/>
    <property type="match status" value="1"/>
</dbReference>
<dbReference type="SUPFAM" id="SSF53850">
    <property type="entry name" value="Periplasmic binding protein-like II"/>
    <property type="match status" value="1"/>
</dbReference>
<dbReference type="AlphaFoldDB" id="A1U5Q6"/>
<dbReference type="Pfam" id="PF12974">
    <property type="entry name" value="Phosphonate-bd"/>
    <property type="match status" value="1"/>
</dbReference>
<dbReference type="HOGENOM" id="CLU_051472_6_4_6"/>
<dbReference type="OrthoDB" id="5318791at2"/>
<evidence type="ECO:0000256" key="2">
    <source>
        <dbReference type="ARBA" id="ARBA00022729"/>
    </source>
</evidence>
<evidence type="ECO:0000256" key="1">
    <source>
        <dbReference type="ARBA" id="ARBA00007162"/>
    </source>
</evidence>
<accession>A1U5Q6</accession>
<comment type="similarity">
    <text evidence="1">Belongs to the phosphate/phosphite/phosphonate binding protein family.</text>
</comment>
<dbReference type="CDD" id="cd01071">
    <property type="entry name" value="PBP2_PhnD_like"/>
    <property type="match status" value="1"/>
</dbReference>